<proteinExistence type="predicted"/>
<keyword evidence="1" id="KW-0812">Transmembrane</keyword>
<sequence>MNDNLKYATKLFGSATFSFIKINIIGQLFLIFISVISLCTIIYQSGTGMGHADGASILLLLFALRPIGYTLTVVSIFAIPFLLFTLGNKYIISKTIHQLLSDKGEVLLFPIIDKVLDKIKSKQPDLLKKGTDKTKLKLKLIQEIRDSKENKWLKKIIIYGFKKVNLDDVDFRDENVSFTEIIKNKIIEGLKSISKPTRNFFWIIVGLQLTVMILVIFQVI</sequence>
<protein>
    <submittedName>
        <fullName evidence="2">Uncharacterized protein</fullName>
    </submittedName>
</protein>
<dbReference type="EMBL" id="JAMZNK010000009">
    <property type="protein sequence ID" value="MDA6069501.1"/>
    <property type="molecule type" value="Genomic_DNA"/>
</dbReference>
<organism evidence="2 3">
    <name type="scientific">Flavobacterium azizsancarii</name>
    <dbReference type="NCBI Taxonomy" id="2961580"/>
    <lineage>
        <taxon>Bacteria</taxon>
        <taxon>Pseudomonadati</taxon>
        <taxon>Bacteroidota</taxon>
        <taxon>Flavobacteriia</taxon>
        <taxon>Flavobacteriales</taxon>
        <taxon>Flavobacteriaceae</taxon>
        <taxon>Flavobacterium</taxon>
    </lineage>
</organism>
<evidence type="ECO:0000313" key="3">
    <source>
        <dbReference type="Proteomes" id="UP001212170"/>
    </source>
</evidence>
<accession>A0ABT4WAC2</accession>
<dbReference type="Proteomes" id="UP001212170">
    <property type="component" value="Unassembled WGS sequence"/>
</dbReference>
<evidence type="ECO:0000313" key="2">
    <source>
        <dbReference type="EMBL" id="MDA6069501.1"/>
    </source>
</evidence>
<name>A0ABT4WAC2_9FLAO</name>
<gene>
    <name evidence="2" type="ORF">NJT12_07715</name>
</gene>
<keyword evidence="3" id="KW-1185">Reference proteome</keyword>
<evidence type="ECO:0000256" key="1">
    <source>
        <dbReference type="SAM" id="Phobius"/>
    </source>
</evidence>
<keyword evidence="1" id="KW-1133">Transmembrane helix</keyword>
<comment type="caution">
    <text evidence="2">The sequence shown here is derived from an EMBL/GenBank/DDBJ whole genome shotgun (WGS) entry which is preliminary data.</text>
</comment>
<feature type="transmembrane region" description="Helical" evidence="1">
    <location>
        <begin position="200"/>
        <end position="219"/>
    </location>
</feature>
<feature type="transmembrane region" description="Helical" evidence="1">
    <location>
        <begin position="20"/>
        <end position="43"/>
    </location>
</feature>
<reference evidence="2 3" key="1">
    <citation type="journal article" date="2023" name="Chemosphere">
        <title>Whole genome analysis of Flavobacterium aziz-sancarii sp. nov., isolated from Ardley Island (Antarctica), revealed a rich resistome and bioremediation potential.</title>
        <authorList>
            <person name="Otur C."/>
            <person name="Okay S."/>
            <person name="Kurt-Kizildogan A."/>
        </authorList>
    </citation>
    <scope>NUCLEOTIDE SEQUENCE [LARGE SCALE GENOMIC DNA]</scope>
    <source>
        <strain evidence="2 3">AC</strain>
    </source>
</reference>
<keyword evidence="1" id="KW-0472">Membrane</keyword>
<feature type="transmembrane region" description="Helical" evidence="1">
    <location>
        <begin position="55"/>
        <end position="84"/>
    </location>
</feature>
<dbReference type="RefSeq" id="WP_271335306.1">
    <property type="nucleotide sequence ID" value="NZ_JAMZNK010000009.1"/>
</dbReference>